<protein>
    <submittedName>
        <fullName evidence="2">Uncharacterized protein</fullName>
    </submittedName>
</protein>
<gene>
    <name evidence="2" type="ORF">UW92_C0017G0002</name>
</gene>
<proteinExistence type="predicted"/>
<feature type="transmembrane region" description="Helical" evidence="1">
    <location>
        <begin position="12"/>
        <end position="31"/>
    </location>
</feature>
<reference evidence="2 3" key="1">
    <citation type="journal article" date="2015" name="Nature">
        <title>rRNA introns, odd ribosomes, and small enigmatic genomes across a large radiation of phyla.</title>
        <authorList>
            <person name="Brown C.T."/>
            <person name="Hug L.A."/>
            <person name="Thomas B.C."/>
            <person name="Sharon I."/>
            <person name="Castelle C.J."/>
            <person name="Singh A."/>
            <person name="Wilkins M.J."/>
            <person name="Williams K.H."/>
            <person name="Banfield J.F."/>
        </authorList>
    </citation>
    <scope>NUCLEOTIDE SEQUENCE [LARGE SCALE GENOMIC DNA]</scope>
</reference>
<evidence type="ECO:0000256" key="1">
    <source>
        <dbReference type="SAM" id="Phobius"/>
    </source>
</evidence>
<comment type="caution">
    <text evidence="2">The sequence shown here is derived from an EMBL/GenBank/DDBJ whole genome shotgun (WGS) entry which is preliminary data.</text>
</comment>
<organism evidence="2 3">
    <name type="scientific">Candidatus Jorgensenbacteria bacterium GW2011_GWA2_45_13</name>
    <dbReference type="NCBI Taxonomy" id="1618662"/>
    <lineage>
        <taxon>Bacteria</taxon>
        <taxon>Candidatus Joergenseniibacteriota</taxon>
    </lineage>
</organism>
<dbReference type="EMBL" id="LCKF01000017">
    <property type="protein sequence ID" value="KKT91149.1"/>
    <property type="molecule type" value="Genomic_DNA"/>
</dbReference>
<dbReference type="Proteomes" id="UP000033966">
    <property type="component" value="Unassembled WGS sequence"/>
</dbReference>
<evidence type="ECO:0000313" key="3">
    <source>
        <dbReference type="Proteomes" id="UP000033966"/>
    </source>
</evidence>
<evidence type="ECO:0000313" key="2">
    <source>
        <dbReference type="EMBL" id="KKT91149.1"/>
    </source>
</evidence>
<keyword evidence="1" id="KW-0812">Transmembrane</keyword>
<keyword evidence="1" id="KW-0472">Membrane</keyword>
<dbReference type="AlphaFoldDB" id="A0A0G1P429"/>
<accession>A0A0G1P429</accession>
<keyword evidence="1" id="KW-1133">Transmembrane helix</keyword>
<name>A0A0G1P429_9BACT</name>
<sequence length="45" mass="5104">MDIGGDFFVISRGLLVIGVSIDFSMILCYAIKQHRIVYLKTKNEV</sequence>